<evidence type="ECO:0000313" key="1">
    <source>
        <dbReference type="EMBL" id="AFJ11826.1"/>
    </source>
</evidence>
<geneLocation type="plasmid" evidence="1">
    <name>pKV36</name>
</geneLocation>
<keyword evidence="1" id="KW-0614">Plasmid</keyword>
<dbReference type="EMBL" id="JN648091">
    <property type="protein sequence ID" value="AFJ11826.1"/>
    <property type="molecule type" value="Genomic_DNA"/>
</dbReference>
<accession>I1Z148</accession>
<sequence>MMALPRCDTWPHAVKTPIRAQVDFDPYYERVRAAADYVPGDVLASDTVFSRGTGIYHLHKRQGMTA</sequence>
<proteinExistence type="predicted"/>
<organism evidence="1">
    <name type="scientific">Comamonas sp. KV36</name>
    <dbReference type="NCBI Taxonomy" id="1170709"/>
    <lineage>
        <taxon>Bacteria</taxon>
        <taxon>Pseudomonadati</taxon>
        <taxon>Pseudomonadota</taxon>
        <taxon>Betaproteobacteria</taxon>
        <taxon>Burkholderiales</taxon>
        <taxon>Comamonadaceae</taxon>
        <taxon>Comamonas</taxon>
    </lineage>
</organism>
<protein>
    <submittedName>
        <fullName evidence="1">Uncharacterized protein</fullName>
    </submittedName>
</protein>
<name>I1Z148_9BURK</name>
<reference evidence="1" key="1">
    <citation type="journal article" date="2012" name="Microbiology">
        <title>IncP-1beta plasmids of Comamonas sp. and Delftia sp. strains isolated from a wastewater treatment plant mediate resistance to and decolorization of the triphenylmethane dye crystal violet.</title>
        <authorList>
            <person name="Stolze Y."/>
            <person name="Eikmeyer F."/>
            <person name="Wibberg D."/>
            <person name="Brandis G."/>
            <person name="Karsten C."/>
            <person name="Krahn I."/>
            <person name="Schneiker-Bekel S."/>
            <person name="Viehover P."/>
            <person name="Barsch A."/>
            <person name="Keck M."/>
            <person name="Top E.M."/>
            <person name="Niehaus K."/>
            <person name="Schluter A."/>
        </authorList>
    </citation>
    <scope>NUCLEOTIDE SEQUENCE</scope>
    <source>
        <strain evidence="1">KV36</strain>
        <plasmid evidence="1">pKV36</plasmid>
    </source>
</reference>
<gene>
    <name evidence="1" type="ORF">pKV36_12</name>
</gene>
<dbReference type="AlphaFoldDB" id="I1Z148"/>